<dbReference type="EMBL" id="CAWVOK010000002">
    <property type="protein sequence ID" value="CAK8162301.1"/>
    <property type="molecule type" value="Genomic_DNA"/>
</dbReference>
<dbReference type="Proteomes" id="UP001314181">
    <property type="component" value="Unassembled WGS sequence"/>
</dbReference>
<evidence type="ECO:0000313" key="2">
    <source>
        <dbReference type="Proteomes" id="UP001314181"/>
    </source>
</evidence>
<sequence length="165" mass="19012">MITFNNIDKDLPYLQDAKEACDIIDKERGVAEKFFSDAYDGVKTNIEDIDKTIDFIGIYLNAPGMESAFDILLNKDFFKNWKGFKVQLKSLINAIKNITSLATKVDNFFSIHFDSWLDENYWTDLIKKLSEALDNPEALNQWINLNRWYARAKADGSIGKQLLTI</sequence>
<name>A0ABP0EUP8_9RICK</name>
<gene>
    <name evidence="1" type="ORF">CAXC1_110009</name>
</gene>
<comment type="caution">
    <text evidence="1">The sequence shown here is derived from an EMBL/GenBank/DDBJ whole genome shotgun (WGS) entry which is preliminary data.</text>
</comment>
<dbReference type="RefSeq" id="WP_338363258.1">
    <property type="nucleotide sequence ID" value="NZ_CAWVOK010000002.1"/>
</dbReference>
<organism evidence="1 2">
    <name type="scientific">Candidatus Xenohaliotis californiensis</name>
    <dbReference type="NCBI Taxonomy" id="84677"/>
    <lineage>
        <taxon>Bacteria</taxon>
        <taxon>Pseudomonadati</taxon>
        <taxon>Pseudomonadota</taxon>
        <taxon>Alphaproteobacteria</taxon>
        <taxon>Rickettsiales</taxon>
        <taxon>Anaplasmataceae</taxon>
        <taxon>Candidatus Xenohaliotis</taxon>
    </lineage>
</organism>
<evidence type="ECO:0000313" key="1">
    <source>
        <dbReference type="EMBL" id="CAK8162301.1"/>
    </source>
</evidence>
<accession>A0ABP0EUP8</accession>
<proteinExistence type="predicted"/>
<keyword evidence="2" id="KW-1185">Reference proteome</keyword>
<protein>
    <submittedName>
        <fullName evidence="1">Uncharacterized protein</fullName>
    </submittedName>
</protein>
<reference evidence="1 2" key="1">
    <citation type="submission" date="2024-01" db="EMBL/GenBank/DDBJ databases">
        <authorList>
            <person name="Kunselman E."/>
        </authorList>
    </citation>
    <scope>NUCLEOTIDE SEQUENCE [LARGE SCALE GENOMIC DNA]</scope>
    <source>
        <strain evidence="1">2 abalone samples</strain>
    </source>
</reference>